<protein>
    <submittedName>
        <fullName evidence="3">Uncharacterized protein LOC104786330</fullName>
    </submittedName>
</protein>
<dbReference type="Pfam" id="PF01936">
    <property type="entry name" value="NYN"/>
    <property type="match status" value="1"/>
</dbReference>
<reference evidence="2" key="1">
    <citation type="journal article" date="2014" name="Nat. Commun.">
        <title>The emerging biofuel crop Camelina sativa retains a highly undifferentiated hexaploid genome structure.</title>
        <authorList>
            <person name="Kagale S."/>
            <person name="Koh C."/>
            <person name="Nixon J."/>
            <person name="Bollina V."/>
            <person name="Clarke W.E."/>
            <person name="Tuteja R."/>
            <person name="Spillane C."/>
            <person name="Robinson S.J."/>
            <person name="Links M.G."/>
            <person name="Clarke C."/>
            <person name="Higgins E.E."/>
            <person name="Huebert T."/>
            <person name="Sharpe A.G."/>
            <person name="Parkin I.A."/>
        </authorList>
    </citation>
    <scope>NUCLEOTIDE SEQUENCE [LARGE SCALE GENOMIC DNA]</scope>
    <source>
        <strain evidence="2">cv. DH55</strain>
    </source>
</reference>
<reference evidence="3" key="2">
    <citation type="submission" date="2025-08" db="UniProtKB">
        <authorList>
            <consortium name="RefSeq"/>
        </authorList>
    </citation>
    <scope>IDENTIFICATION</scope>
    <source>
        <tissue evidence="3">Leaf</tissue>
    </source>
</reference>
<evidence type="ECO:0000313" key="2">
    <source>
        <dbReference type="Proteomes" id="UP000694864"/>
    </source>
</evidence>
<gene>
    <name evidence="3" type="primary">LOC104786330</name>
</gene>
<evidence type="ECO:0000259" key="1">
    <source>
        <dbReference type="Pfam" id="PF01936"/>
    </source>
</evidence>
<sequence length="448" mass="50573">MKASAAKQYLLSRYFLSIPCYGTIHMYYMDQSGGGTLSSSLFLITCRSNYQDFSEPIKTVPGTKTGVFWDINECPFPFFLDPETIFERIKLALKDRRVSDGVMSIWLYADKIIPFPDEIVEKFHKSRIYFVPQVPVDKTARAVRMLHDTQLWELDSPLDCRKQSNVIVISNDISSQGDCDFHNRLKFMSGRGYYAFLVQPVDIAQEKLTAPDWPRGVLENAFDFSITRNNVGTSKGGKTTGPWYSINTCVFWLVEETPAPSDHLISAYIRAALQRMGYIGPLSIFAFGIKEQSSIDSDPGIFFYESLDKDAIIHKMLYDITRHASSLADEKEKCLMLITKNPPKDDELLRVLASLDSRGFHVLLVQPHDEAQVFSSVDSIIQCTTLLDGSSPIDFDGSSSIDFDGSSPMDFDLDSKSDSFCCSSQSSWETDPENLDDSTSFVYDILDY</sequence>
<dbReference type="PANTHER" id="PTHR14379:SF7">
    <property type="entry name" value="ENDONUCLEASE OR GLYCOSYL HYDROLASE-RELATED"/>
    <property type="match status" value="1"/>
</dbReference>
<dbReference type="Proteomes" id="UP000694864">
    <property type="component" value="Chromosome 5"/>
</dbReference>
<dbReference type="PANTHER" id="PTHR14379">
    <property type="entry name" value="LIMKAIN B LKAP"/>
    <property type="match status" value="1"/>
</dbReference>
<name>A0ABM0Z3R9_CAMSA</name>
<dbReference type="InterPro" id="IPR021139">
    <property type="entry name" value="NYN"/>
</dbReference>
<dbReference type="CDD" id="cd10910">
    <property type="entry name" value="PIN_limkain_b1_N_like"/>
    <property type="match status" value="1"/>
</dbReference>
<dbReference type="InterPro" id="IPR024768">
    <property type="entry name" value="Marf1"/>
</dbReference>
<organism evidence="2 3">
    <name type="scientific">Camelina sativa</name>
    <name type="common">False flax</name>
    <name type="synonym">Myagrum sativum</name>
    <dbReference type="NCBI Taxonomy" id="90675"/>
    <lineage>
        <taxon>Eukaryota</taxon>
        <taxon>Viridiplantae</taxon>
        <taxon>Streptophyta</taxon>
        <taxon>Embryophyta</taxon>
        <taxon>Tracheophyta</taxon>
        <taxon>Spermatophyta</taxon>
        <taxon>Magnoliopsida</taxon>
        <taxon>eudicotyledons</taxon>
        <taxon>Gunneridae</taxon>
        <taxon>Pentapetalae</taxon>
        <taxon>rosids</taxon>
        <taxon>malvids</taxon>
        <taxon>Brassicales</taxon>
        <taxon>Brassicaceae</taxon>
        <taxon>Camelineae</taxon>
        <taxon>Camelina</taxon>
    </lineage>
</organism>
<dbReference type="GeneID" id="104786330"/>
<feature type="domain" description="NYN" evidence="1">
    <location>
        <begin position="64"/>
        <end position="205"/>
    </location>
</feature>
<accession>A0ABM0Z3R9</accession>
<dbReference type="RefSeq" id="XP_010510002.1">
    <property type="nucleotide sequence ID" value="XM_010511700.2"/>
</dbReference>
<proteinExistence type="predicted"/>
<evidence type="ECO:0000313" key="3">
    <source>
        <dbReference type="RefSeq" id="XP_010510002.1"/>
    </source>
</evidence>
<keyword evidence="2" id="KW-1185">Reference proteome</keyword>